<gene>
    <name evidence="2" type="ORF">VNI00_002457</name>
</gene>
<dbReference type="AlphaFoldDB" id="A0AAW0DXL0"/>
<dbReference type="Proteomes" id="UP001383192">
    <property type="component" value="Unassembled WGS sequence"/>
</dbReference>
<accession>A0AAW0DXL0</accession>
<keyword evidence="3" id="KW-1185">Reference proteome</keyword>
<name>A0AAW0DXL0_9AGAR</name>
<evidence type="ECO:0000256" key="1">
    <source>
        <dbReference type="SAM" id="SignalP"/>
    </source>
</evidence>
<proteinExistence type="predicted"/>
<protein>
    <submittedName>
        <fullName evidence="2">Uncharacterized protein</fullName>
    </submittedName>
</protein>
<organism evidence="2 3">
    <name type="scientific">Paramarasmius palmivorus</name>
    <dbReference type="NCBI Taxonomy" id="297713"/>
    <lineage>
        <taxon>Eukaryota</taxon>
        <taxon>Fungi</taxon>
        <taxon>Dikarya</taxon>
        <taxon>Basidiomycota</taxon>
        <taxon>Agaricomycotina</taxon>
        <taxon>Agaricomycetes</taxon>
        <taxon>Agaricomycetidae</taxon>
        <taxon>Agaricales</taxon>
        <taxon>Marasmiineae</taxon>
        <taxon>Marasmiaceae</taxon>
        <taxon>Paramarasmius</taxon>
    </lineage>
</organism>
<feature type="signal peptide" evidence="1">
    <location>
        <begin position="1"/>
        <end position="21"/>
    </location>
</feature>
<dbReference type="EMBL" id="JAYKXP010000006">
    <property type="protein sequence ID" value="KAK7056740.1"/>
    <property type="molecule type" value="Genomic_DNA"/>
</dbReference>
<reference evidence="2 3" key="1">
    <citation type="submission" date="2024-01" db="EMBL/GenBank/DDBJ databases">
        <title>A draft genome for a cacao thread blight-causing isolate of Paramarasmius palmivorus.</title>
        <authorList>
            <person name="Baruah I.K."/>
            <person name="Bukari Y."/>
            <person name="Amoako-Attah I."/>
            <person name="Meinhardt L.W."/>
            <person name="Bailey B.A."/>
            <person name="Cohen S.P."/>
        </authorList>
    </citation>
    <scope>NUCLEOTIDE SEQUENCE [LARGE SCALE GENOMIC DNA]</scope>
    <source>
        <strain evidence="2 3">GH-12</strain>
    </source>
</reference>
<keyword evidence="1" id="KW-0732">Signal</keyword>
<evidence type="ECO:0000313" key="2">
    <source>
        <dbReference type="EMBL" id="KAK7056740.1"/>
    </source>
</evidence>
<comment type="caution">
    <text evidence="2">The sequence shown here is derived from an EMBL/GenBank/DDBJ whole genome shotgun (WGS) entry which is preliminary data.</text>
</comment>
<feature type="chain" id="PRO_5043350983" evidence="1">
    <location>
        <begin position="22"/>
        <end position="180"/>
    </location>
</feature>
<evidence type="ECO:0000313" key="3">
    <source>
        <dbReference type="Proteomes" id="UP001383192"/>
    </source>
</evidence>
<sequence length="180" mass="19284">MVRVLNGILVVFVSFAVSALGRPINVQATPSDVQNDIREIVAGPLPQLYDAVNSLPDNQLPSQQLLTNLALKNQALVNALNHGDTDINNVAGTVSYADAKAILTQLGQNQAKIDATIDLISFKADTTFSGSAGIRFIVGRQLKRFYDAYVTPELKSEGKALFDDGIGRLVVALGKYGVEI</sequence>